<proteinExistence type="inferred from homology"/>
<evidence type="ECO:0000256" key="3">
    <source>
        <dbReference type="ARBA" id="ARBA00022741"/>
    </source>
</evidence>
<evidence type="ECO:0000256" key="4">
    <source>
        <dbReference type="ARBA" id="ARBA00022840"/>
    </source>
</evidence>
<evidence type="ECO:0000256" key="5">
    <source>
        <dbReference type="ARBA" id="ARBA00036813"/>
    </source>
</evidence>
<dbReference type="InterPro" id="IPR000873">
    <property type="entry name" value="AMP-dep_synth/lig_dom"/>
</dbReference>
<reference evidence="7" key="1">
    <citation type="submission" date="2013-12" db="EMBL/GenBank/DDBJ databases">
        <authorList>
            <person name="Genoscope - CEA"/>
        </authorList>
    </citation>
    <scope>NUCLEOTIDE SEQUENCE</scope>
    <source>
        <strain evidence="7">CBS 1993</strain>
    </source>
</reference>
<evidence type="ECO:0000256" key="2">
    <source>
        <dbReference type="ARBA" id="ARBA00022598"/>
    </source>
</evidence>
<dbReference type="AlphaFoldDB" id="W6MU87"/>
<keyword evidence="3" id="KW-0547">Nucleotide-binding</keyword>
<dbReference type="EMBL" id="HG793130">
    <property type="protein sequence ID" value="CDK28982.1"/>
    <property type="molecule type" value="Genomic_DNA"/>
</dbReference>
<dbReference type="Gene3D" id="3.40.50.12780">
    <property type="entry name" value="N-terminal domain of ligase-like"/>
    <property type="match status" value="1"/>
</dbReference>
<dbReference type="RefSeq" id="XP_022460971.1">
    <property type="nucleotide sequence ID" value="XM_022606105.1"/>
</dbReference>
<evidence type="ECO:0000259" key="6">
    <source>
        <dbReference type="Pfam" id="PF00501"/>
    </source>
</evidence>
<dbReference type="PANTHER" id="PTHR43272">
    <property type="entry name" value="LONG-CHAIN-FATTY-ACID--COA LIGASE"/>
    <property type="match status" value="1"/>
</dbReference>
<dbReference type="HOGENOM" id="CLU_000022_45_2_1"/>
<sequence length="700" mass="76881">MVFQVNVPVGEAKQGETAPRRNYKVADGAVSRPAGIKGSTVFDYFNECVAMNSRHKAQAWRDLKAVHIETKKVTKLVDGQMQQVDKDWTYYELSDYSSITFTDLQELVNDYGRGIAKLGVLPGDVERLHIFASTSAKWMRTYLATQTMAIPIVTAYDTLGEEGLTHSLVETGSVAVFTDNDLLVKLVNPLKKADKVRYIIHSSPLDPADKIANGAYYAKAAAAIENIKQTRPDIQVISYDDVIALGKANRDIPQVPPKADNLSCIMYTSGSTGTPKGVVLTHRNIVAGLGGISVVIDRSTVTTDDRVIAFLPLAHIFELAFELIGFWWGGCVGYAAVKTLTDASCKNCLGDMRAFEPTVMVGVAAVWESVRKGILAKVEQTPSITQKVFWAAYKAKLGMKNWHIPGTSLIDTLIFKKVKAATGGHLKLLLNGGSPISGATQRFISNLIAPMLVGYGLTETVANCTILDPDHFEYDVAGALLGSITVKLVDVPDAGYLAKNNQGEVLIRGLPVFSEYYRNQKETDAAFAYDREWFSTGDIGEWTESGQLKLIDRKKNLIKTQNGEYIALEKLESTYRSNVHVANICCYADETKVKPVGIVVPNEKVLKDLAVQIGIIKNPEDKSLAELVTNKKLCKAVNKSLLETGRQHGLAGIELILGCVLLDEEWTPENGYVTSAQKLQRKKILQHSKDRIDQLYAENS</sequence>
<dbReference type="GO" id="GO:0005886">
    <property type="term" value="C:plasma membrane"/>
    <property type="evidence" value="ECO:0007669"/>
    <property type="project" value="TreeGrafter"/>
</dbReference>
<keyword evidence="2" id="KW-0436">Ligase</keyword>
<dbReference type="GO" id="GO:0005783">
    <property type="term" value="C:endoplasmic reticulum"/>
    <property type="evidence" value="ECO:0007669"/>
    <property type="project" value="TreeGrafter"/>
</dbReference>
<organism evidence="7 8">
    <name type="scientific">Kuraishia capsulata CBS 1993</name>
    <dbReference type="NCBI Taxonomy" id="1382522"/>
    <lineage>
        <taxon>Eukaryota</taxon>
        <taxon>Fungi</taxon>
        <taxon>Dikarya</taxon>
        <taxon>Ascomycota</taxon>
        <taxon>Saccharomycotina</taxon>
        <taxon>Pichiomycetes</taxon>
        <taxon>Pichiales</taxon>
        <taxon>Pichiaceae</taxon>
        <taxon>Kuraishia</taxon>
    </lineage>
</organism>
<reference evidence="7" key="2">
    <citation type="submission" date="2014-02" db="EMBL/GenBank/DDBJ databases">
        <title>Complete DNA sequence of /Kuraishia capsulata/ illustrates novel genomic features among budding yeasts (/Saccharomycotina/).</title>
        <authorList>
            <person name="Morales L."/>
            <person name="Noel B."/>
            <person name="Porcel B."/>
            <person name="Marcet-Houben M."/>
            <person name="Hullo M-F."/>
            <person name="Sacerdot C."/>
            <person name="Tekaia F."/>
            <person name="Leh-Louis V."/>
            <person name="Despons L."/>
            <person name="Khanna V."/>
            <person name="Aury J-M."/>
            <person name="Barbe V."/>
            <person name="Couloux A."/>
            <person name="Labadie K."/>
            <person name="Pelletier E."/>
            <person name="Souciet J-L."/>
            <person name="Boekhout T."/>
            <person name="Gabaldon T."/>
            <person name="Wincker P."/>
            <person name="Dujon B."/>
        </authorList>
    </citation>
    <scope>NUCLEOTIDE SEQUENCE</scope>
    <source>
        <strain evidence="7">CBS 1993</strain>
    </source>
</reference>
<comment type="catalytic activity">
    <reaction evidence="5">
        <text>a long-chain fatty acid + ATP + CoA = a long-chain fatty acyl-CoA + AMP + diphosphate</text>
        <dbReference type="Rhea" id="RHEA:15421"/>
        <dbReference type="ChEBI" id="CHEBI:30616"/>
        <dbReference type="ChEBI" id="CHEBI:33019"/>
        <dbReference type="ChEBI" id="CHEBI:57287"/>
        <dbReference type="ChEBI" id="CHEBI:57560"/>
        <dbReference type="ChEBI" id="CHEBI:83139"/>
        <dbReference type="ChEBI" id="CHEBI:456215"/>
        <dbReference type="EC" id="6.2.1.3"/>
    </reaction>
</comment>
<dbReference type="OrthoDB" id="1700726at2759"/>
<dbReference type="PROSITE" id="PS00455">
    <property type="entry name" value="AMP_BINDING"/>
    <property type="match status" value="1"/>
</dbReference>
<dbReference type="Proteomes" id="UP000019384">
    <property type="component" value="Unassembled WGS sequence"/>
</dbReference>
<evidence type="ECO:0000313" key="7">
    <source>
        <dbReference type="EMBL" id="CDK28982.1"/>
    </source>
</evidence>
<dbReference type="GO" id="GO:0035336">
    <property type="term" value="P:long-chain fatty-acyl-CoA metabolic process"/>
    <property type="evidence" value="ECO:0007669"/>
    <property type="project" value="TreeGrafter"/>
</dbReference>
<evidence type="ECO:0000256" key="1">
    <source>
        <dbReference type="ARBA" id="ARBA00006432"/>
    </source>
</evidence>
<dbReference type="Pfam" id="PF00501">
    <property type="entry name" value="AMP-binding"/>
    <property type="match status" value="1"/>
</dbReference>
<dbReference type="SUPFAM" id="SSF56801">
    <property type="entry name" value="Acetyl-CoA synthetase-like"/>
    <property type="match status" value="1"/>
</dbReference>
<dbReference type="InterPro" id="IPR020845">
    <property type="entry name" value="AMP-binding_CS"/>
</dbReference>
<dbReference type="GeneID" id="34522359"/>
<protein>
    <recommendedName>
        <fullName evidence="6">AMP-dependent synthetase/ligase domain-containing protein</fullName>
    </recommendedName>
</protein>
<dbReference type="GO" id="GO:0005811">
    <property type="term" value="C:lipid droplet"/>
    <property type="evidence" value="ECO:0007669"/>
    <property type="project" value="TreeGrafter"/>
</dbReference>
<dbReference type="InterPro" id="IPR042099">
    <property type="entry name" value="ANL_N_sf"/>
</dbReference>
<gene>
    <name evidence="7" type="ORF">KUCA_T00004968001</name>
</gene>
<keyword evidence="4" id="KW-0067">ATP-binding</keyword>
<dbReference type="PANTHER" id="PTHR43272:SF83">
    <property type="entry name" value="ACYL-COA SYNTHETASE LONG-CHAIN, ISOFORM J"/>
    <property type="match status" value="1"/>
</dbReference>
<dbReference type="STRING" id="1382522.W6MU87"/>
<evidence type="ECO:0000313" key="8">
    <source>
        <dbReference type="Proteomes" id="UP000019384"/>
    </source>
</evidence>
<accession>W6MU87</accession>
<dbReference type="GO" id="GO:0004467">
    <property type="term" value="F:long-chain fatty acid-CoA ligase activity"/>
    <property type="evidence" value="ECO:0007669"/>
    <property type="project" value="UniProtKB-EC"/>
</dbReference>
<feature type="domain" description="AMP-dependent synthetase/ligase" evidence="6">
    <location>
        <begin position="89"/>
        <end position="517"/>
    </location>
</feature>
<dbReference type="GO" id="GO:0005524">
    <property type="term" value="F:ATP binding"/>
    <property type="evidence" value="ECO:0007669"/>
    <property type="project" value="UniProtKB-KW"/>
</dbReference>
<name>W6MU87_9ASCO</name>
<comment type="similarity">
    <text evidence="1">Belongs to the ATP-dependent AMP-binding enzyme family.</text>
</comment>
<keyword evidence="8" id="KW-1185">Reference proteome</keyword>